<gene>
    <name evidence="1" type="ORF">A8806_12348</name>
</gene>
<name>A0A2Y9BMN0_9FIRM</name>
<accession>A0A2Y9BMN0</accession>
<dbReference type="AlphaFoldDB" id="A0A2Y9BMN0"/>
<proteinExistence type="predicted"/>
<reference evidence="1 2" key="1">
    <citation type="submission" date="2018-05" db="EMBL/GenBank/DDBJ databases">
        <title>The Hungate 1000. A catalogue of reference genomes from the rumen microbiome.</title>
        <authorList>
            <person name="Kelly W."/>
        </authorList>
    </citation>
    <scope>NUCLEOTIDE SEQUENCE [LARGE SCALE GENOMIC DNA]</scope>
    <source>
        <strain evidence="1 2">NLAE-zl-C242</strain>
    </source>
</reference>
<dbReference type="RefSeq" id="WP_181368870.1">
    <property type="nucleotide sequence ID" value="NZ_BAAACK010000016.1"/>
</dbReference>
<organism evidence="1 2">
    <name type="scientific">Faecalicatena orotica</name>
    <dbReference type="NCBI Taxonomy" id="1544"/>
    <lineage>
        <taxon>Bacteria</taxon>
        <taxon>Bacillati</taxon>
        <taxon>Bacillota</taxon>
        <taxon>Clostridia</taxon>
        <taxon>Lachnospirales</taxon>
        <taxon>Lachnospiraceae</taxon>
        <taxon>Faecalicatena</taxon>
    </lineage>
</organism>
<protein>
    <submittedName>
        <fullName evidence="1">Uncharacterized protein</fullName>
    </submittedName>
</protein>
<keyword evidence="2" id="KW-1185">Reference proteome</keyword>
<dbReference type="EMBL" id="QGDL01000023">
    <property type="protein sequence ID" value="PWJ19459.1"/>
    <property type="molecule type" value="Genomic_DNA"/>
</dbReference>
<evidence type="ECO:0000313" key="2">
    <source>
        <dbReference type="Proteomes" id="UP000245845"/>
    </source>
</evidence>
<dbReference type="Proteomes" id="UP000245845">
    <property type="component" value="Unassembled WGS sequence"/>
</dbReference>
<comment type="caution">
    <text evidence="1">The sequence shown here is derived from an EMBL/GenBank/DDBJ whole genome shotgun (WGS) entry which is preliminary data.</text>
</comment>
<sequence>MNDIDCMTFYEYELRMRAYRLKTVDDEYRIYLQAWVNREIKAERRKGKTRSEPVYKRFEDFFNYENRLKNVLGKKLERKPSSRAADRYIEFMERRKINGEL</sequence>
<evidence type="ECO:0000313" key="1">
    <source>
        <dbReference type="EMBL" id="PWJ19459.1"/>
    </source>
</evidence>